<dbReference type="EMBL" id="VISO01000002">
    <property type="protein sequence ID" value="TVZ73338.1"/>
    <property type="molecule type" value="Genomic_DNA"/>
</dbReference>
<evidence type="ECO:0000313" key="17">
    <source>
        <dbReference type="EMBL" id="TVZ73338.1"/>
    </source>
</evidence>
<evidence type="ECO:0000313" key="18">
    <source>
        <dbReference type="Proteomes" id="UP000319824"/>
    </source>
</evidence>
<evidence type="ECO:0000259" key="16">
    <source>
        <dbReference type="PROSITE" id="PS50893"/>
    </source>
</evidence>
<dbReference type="InterPro" id="IPR003593">
    <property type="entry name" value="AAA+_ATPase"/>
</dbReference>
<keyword evidence="6" id="KW-1003">Cell membrane</keyword>
<dbReference type="Gene3D" id="1.10.3470.10">
    <property type="entry name" value="ABC transporter involved in vitamin B12 uptake, BtuC"/>
    <property type="match status" value="1"/>
</dbReference>
<evidence type="ECO:0000256" key="3">
    <source>
        <dbReference type="ARBA" id="ARBA00005417"/>
    </source>
</evidence>
<comment type="caution">
    <text evidence="17">The sequence shown here is derived from an EMBL/GenBank/DDBJ whole genome shotgun (WGS) entry which is preliminary data.</text>
</comment>
<comment type="similarity">
    <text evidence="3">Belongs to the ABC transporter superfamily.</text>
</comment>
<evidence type="ECO:0000256" key="1">
    <source>
        <dbReference type="ARBA" id="ARBA00004202"/>
    </source>
</evidence>
<keyword evidence="9" id="KW-0547">Nucleotide-binding</keyword>
<evidence type="ECO:0000256" key="15">
    <source>
        <dbReference type="SAM" id="Phobius"/>
    </source>
</evidence>
<gene>
    <name evidence="17" type="ORF">BCL32_1558</name>
</gene>
<dbReference type="AlphaFoldDB" id="A0A559TFF2"/>
<reference evidence="17 18" key="1">
    <citation type="submission" date="2019-06" db="EMBL/GenBank/DDBJ databases">
        <title>Pac Bio to generate improved reference genome sequences for organisms with transposon mutant libraries (support for FEBA project).</title>
        <authorList>
            <person name="Blow M."/>
        </authorList>
    </citation>
    <scope>NUCLEOTIDE SEQUENCE [LARGE SCALE GENOMIC DNA]</scope>
    <source>
        <strain evidence="17 18">USDA 1844</strain>
    </source>
</reference>
<dbReference type="Gene3D" id="3.40.50.300">
    <property type="entry name" value="P-loop containing nucleotide triphosphate hydrolases"/>
    <property type="match status" value="1"/>
</dbReference>
<dbReference type="FunFam" id="3.40.50.300:FF:000134">
    <property type="entry name" value="Iron-enterobactin ABC transporter ATP-binding protein"/>
    <property type="match status" value="1"/>
</dbReference>
<dbReference type="InterPro" id="IPR037294">
    <property type="entry name" value="ABC_BtuC-like"/>
</dbReference>
<comment type="subcellular location">
    <subcellularLocation>
        <location evidence="2">Cell membrane</location>
        <topology evidence="2">Multi-pass membrane protein</topology>
    </subcellularLocation>
    <subcellularLocation>
        <location evidence="1">Cell membrane</location>
        <topology evidence="1">Peripheral membrane protein</topology>
    </subcellularLocation>
</comment>
<keyword evidence="11 15" id="KW-1133">Transmembrane helix</keyword>
<dbReference type="GO" id="GO:0016887">
    <property type="term" value="F:ATP hydrolysis activity"/>
    <property type="evidence" value="ECO:0007669"/>
    <property type="project" value="InterPro"/>
</dbReference>
<evidence type="ECO:0000256" key="8">
    <source>
        <dbReference type="ARBA" id="ARBA00022692"/>
    </source>
</evidence>
<dbReference type="InterPro" id="IPR000522">
    <property type="entry name" value="ABC_transptr_permease_BtuC"/>
</dbReference>
<evidence type="ECO:0000256" key="9">
    <source>
        <dbReference type="ARBA" id="ARBA00022741"/>
    </source>
</evidence>
<keyword evidence="12" id="KW-0408">Iron</keyword>
<sequence length="312" mass="33452">MLCLQGVSFVIEGRTLLHPLTLDFEAGKTVGLIGHNGSGKSTLLKLLARQQQPSSGTIRFEGKALAEWPGRAFARRLGYLPQQTPAAPGMLVKELVALGRYPWHGALDRFAEADRTKASEALELTGTASLAGRLVDTLSGGERQRVWLAMLVAQDADCLLLDEPISALDIGHQLEVLALTQTLAREKGLSVIAVLHDVNMAARFCDEIVALHSGRLIRWLAVLPLGETVSRSLGLGVVAVRAILLCLIAIPTAVATLLIGPLSFVGLMAPHFARMTGFRRPAGEIFASALYGALILIAADWAGRTIIFPWVC</sequence>
<dbReference type="InterPro" id="IPR051535">
    <property type="entry name" value="Siderophore_ABC-ATPase"/>
</dbReference>
<evidence type="ECO:0000256" key="13">
    <source>
        <dbReference type="ARBA" id="ARBA00023065"/>
    </source>
</evidence>
<dbReference type="Pfam" id="PF00005">
    <property type="entry name" value="ABC_tran"/>
    <property type="match status" value="1"/>
</dbReference>
<keyword evidence="5" id="KW-0813">Transport</keyword>
<dbReference type="GO" id="GO:0006826">
    <property type="term" value="P:iron ion transport"/>
    <property type="evidence" value="ECO:0007669"/>
    <property type="project" value="UniProtKB-KW"/>
</dbReference>
<dbReference type="PANTHER" id="PTHR42771:SF2">
    <property type="entry name" value="IRON(3+)-HYDROXAMATE IMPORT ATP-BINDING PROTEIN FHUC"/>
    <property type="match status" value="1"/>
</dbReference>
<dbReference type="Proteomes" id="UP000319824">
    <property type="component" value="Unassembled WGS sequence"/>
</dbReference>
<dbReference type="PANTHER" id="PTHR42771">
    <property type="entry name" value="IRON(3+)-HYDROXAMATE IMPORT ATP-BINDING PROTEIN FHUC"/>
    <property type="match status" value="1"/>
</dbReference>
<evidence type="ECO:0000256" key="6">
    <source>
        <dbReference type="ARBA" id="ARBA00022475"/>
    </source>
</evidence>
<evidence type="ECO:0000256" key="10">
    <source>
        <dbReference type="ARBA" id="ARBA00022840"/>
    </source>
</evidence>
<dbReference type="GO" id="GO:0022857">
    <property type="term" value="F:transmembrane transporter activity"/>
    <property type="evidence" value="ECO:0007669"/>
    <property type="project" value="InterPro"/>
</dbReference>
<dbReference type="InterPro" id="IPR017871">
    <property type="entry name" value="ABC_transporter-like_CS"/>
</dbReference>
<organism evidence="17 18">
    <name type="scientific">Rhizobium mongolense USDA 1844</name>
    <dbReference type="NCBI Taxonomy" id="1079460"/>
    <lineage>
        <taxon>Bacteria</taxon>
        <taxon>Pseudomonadati</taxon>
        <taxon>Pseudomonadota</taxon>
        <taxon>Alphaproteobacteria</taxon>
        <taxon>Hyphomicrobiales</taxon>
        <taxon>Rhizobiaceae</taxon>
        <taxon>Rhizobium/Agrobacterium group</taxon>
        <taxon>Rhizobium</taxon>
    </lineage>
</organism>
<evidence type="ECO:0000256" key="5">
    <source>
        <dbReference type="ARBA" id="ARBA00022448"/>
    </source>
</evidence>
<name>A0A559TFF2_9HYPH</name>
<dbReference type="SUPFAM" id="SSF52540">
    <property type="entry name" value="P-loop containing nucleoside triphosphate hydrolases"/>
    <property type="match status" value="1"/>
</dbReference>
<dbReference type="InterPro" id="IPR027417">
    <property type="entry name" value="P-loop_NTPase"/>
</dbReference>
<dbReference type="InterPro" id="IPR003439">
    <property type="entry name" value="ABC_transporter-like_ATP-bd"/>
</dbReference>
<dbReference type="CDD" id="cd03214">
    <property type="entry name" value="ABC_Iron-Siderophores_B12_Hemin"/>
    <property type="match status" value="1"/>
</dbReference>
<evidence type="ECO:0000256" key="11">
    <source>
        <dbReference type="ARBA" id="ARBA00022989"/>
    </source>
</evidence>
<dbReference type="Pfam" id="PF01032">
    <property type="entry name" value="FecCD"/>
    <property type="match status" value="1"/>
</dbReference>
<evidence type="ECO:0000256" key="7">
    <source>
        <dbReference type="ARBA" id="ARBA00022496"/>
    </source>
</evidence>
<evidence type="ECO:0000256" key="14">
    <source>
        <dbReference type="ARBA" id="ARBA00023136"/>
    </source>
</evidence>
<keyword evidence="14 15" id="KW-0472">Membrane</keyword>
<keyword evidence="13" id="KW-0406">Ion transport</keyword>
<dbReference type="GO" id="GO:0005886">
    <property type="term" value="C:plasma membrane"/>
    <property type="evidence" value="ECO:0007669"/>
    <property type="project" value="UniProtKB-SubCell"/>
</dbReference>
<dbReference type="GO" id="GO:0005524">
    <property type="term" value="F:ATP binding"/>
    <property type="evidence" value="ECO:0007669"/>
    <property type="project" value="UniProtKB-KW"/>
</dbReference>
<comment type="similarity">
    <text evidence="4">Belongs to the binding-protein-dependent transport system permease family. FecCD subfamily.</text>
</comment>
<feature type="transmembrane region" description="Helical" evidence="15">
    <location>
        <begin position="242"/>
        <end position="268"/>
    </location>
</feature>
<feature type="transmembrane region" description="Helical" evidence="15">
    <location>
        <begin position="289"/>
        <end position="311"/>
    </location>
</feature>
<proteinExistence type="inferred from homology"/>
<keyword evidence="8 15" id="KW-0812">Transmembrane</keyword>
<accession>A0A559TFF2</accession>
<feature type="domain" description="ABC transporter" evidence="16">
    <location>
        <begin position="2"/>
        <end position="238"/>
    </location>
</feature>
<dbReference type="PROSITE" id="PS50893">
    <property type="entry name" value="ABC_TRANSPORTER_2"/>
    <property type="match status" value="1"/>
</dbReference>
<protein>
    <submittedName>
        <fullName evidence="17">ABC-type cobalamin/Fe3+-siderophores transport system ATPase subunit</fullName>
    </submittedName>
</protein>
<dbReference type="SUPFAM" id="SSF81345">
    <property type="entry name" value="ABC transporter involved in vitamin B12 uptake, BtuC"/>
    <property type="match status" value="1"/>
</dbReference>
<dbReference type="PROSITE" id="PS00211">
    <property type="entry name" value="ABC_TRANSPORTER_1"/>
    <property type="match status" value="1"/>
</dbReference>
<evidence type="ECO:0000256" key="12">
    <source>
        <dbReference type="ARBA" id="ARBA00023004"/>
    </source>
</evidence>
<evidence type="ECO:0000256" key="2">
    <source>
        <dbReference type="ARBA" id="ARBA00004651"/>
    </source>
</evidence>
<dbReference type="SMART" id="SM00382">
    <property type="entry name" value="AAA"/>
    <property type="match status" value="1"/>
</dbReference>
<keyword evidence="10" id="KW-0067">ATP-binding</keyword>
<keyword evidence="7" id="KW-0410">Iron transport</keyword>
<evidence type="ECO:0000256" key="4">
    <source>
        <dbReference type="ARBA" id="ARBA00007935"/>
    </source>
</evidence>